<organism evidence="1 2">
    <name type="scientific">Salinicoccus siamensis</name>
    <dbReference type="NCBI Taxonomy" id="381830"/>
    <lineage>
        <taxon>Bacteria</taxon>
        <taxon>Bacillati</taxon>
        <taxon>Bacillota</taxon>
        <taxon>Bacilli</taxon>
        <taxon>Bacillales</taxon>
        <taxon>Staphylococcaceae</taxon>
        <taxon>Salinicoccus</taxon>
    </lineage>
</organism>
<dbReference type="EMBL" id="JBHMAH010000003">
    <property type="protein sequence ID" value="MFB9859607.1"/>
    <property type="molecule type" value="Genomic_DNA"/>
</dbReference>
<comment type="caution">
    <text evidence="1">The sequence shown here is derived from an EMBL/GenBank/DDBJ whole genome shotgun (WGS) entry which is preliminary data.</text>
</comment>
<gene>
    <name evidence="1" type="ORF">ACFFLE_00595</name>
</gene>
<dbReference type="Proteomes" id="UP001589740">
    <property type="component" value="Unassembled WGS sequence"/>
</dbReference>
<accession>A0ABV5Z0I6</accession>
<protein>
    <submittedName>
        <fullName evidence="1">Uncharacterized protein</fullName>
    </submittedName>
</protein>
<reference evidence="1 2" key="1">
    <citation type="submission" date="2024-09" db="EMBL/GenBank/DDBJ databases">
        <authorList>
            <person name="Sun Q."/>
            <person name="Mori K."/>
        </authorList>
    </citation>
    <scope>NUCLEOTIDE SEQUENCE [LARGE SCALE GENOMIC DNA]</scope>
    <source>
        <strain evidence="1 2">JCM 12822</strain>
    </source>
</reference>
<proteinExistence type="predicted"/>
<dbReference type="RefSeq" id="WP_271401847.1">
    <property type="nucleotide sequence ID" value="NZ_JBHMAH010000003.1"/>
</dbReference>
<keyword evidence="2" id="KW-1185">Reference proteome</keyword>
<name>A0ABV5Z0I6_9STAP</name>
<evidence type="ECO:0000313" key="2">
    <source>
        <dbReference type="Proteomes" id="UP001589740"/>
    </source>
</evidence>
<evidence type="ECO:0000313" key="1">
    <source>
        <dbReference type="EMBL" id="MFB9859607.1"/>
    </source>
</evidence>
<sequence>MINYLKPMIEKREATMKMNGHLYSNWWKKIRRAAKLTAIEQVYLPFWCFNYSATTHAVPDGMEGRIAIEPLSRMNAILPIDYDIDVADGEHFPVQKSIGKDSAKDILYWELFAKEKRREKIEVAILDQWLVYVPYWVGYTKDRDHQYGIIAVDALNGKVDLPMKDTVISYICSVDENEMI</sequence>